<keyword evidence="2" id="KW-1185">Reference proteome</keyword>
<dbReference type="SUPFAM" id="SSF56219">
    <property type="entry name" value="DNase I-like"/>
    <property type="match status" value="1"/>
</dbReference>
<protein>
    <submittedName>
        <fullName evidence="1">Uncharacterized protein</fullName>
    </submittedName>
</protein>
<accession>A0AAV3R339</accession>
<dbReference type="AlphaFoldDB" id="A0AAV3R339"/>
<dbReference type="InterPro" id="IPR036691">
    <property type="entry name" value="Endo/exonu/phosph_ase_sf"/>
</dbReference>
<reference evidence="1 2" key="1">
    <citation type="submission" date="2024-01" db="EMBL/GenBank/DDBJ databases">
        <title>The complete chloroplast genome sequence of Lithospermum erythrorhizon: insights into the phylogenetic relationship among Boraginaceae species and the maternal lineages of purple gromwells.</title>
        <authorList>
            <person name="Okada T."/>
            <person name="Watanabe K."/>
        </authorList>
    </citation>
    <scope>NUCLEOTIDE SEQUENCE [LARGE SCALE GENOMIC DNA]</scope>
</reference>
<comment type="caution">
    <text evidence="1">The sequence shown here is derived from an EMBL/GenBank/DDBJ whole genome shotgun (WGS) entry which is preliminary data.</text>
</comment>
<dbReference type="EMBL" id="BAABME010024718">
    <property type="protein sequence ID" value="GAA0170755.1"/>
    <property type="molecule type" value="Genomic_DNA"/>
</dbReference>
<name>A0AAV3R339_LITER</name>
<evidence type="ECO:0000313" key="2">
    <source>
        <dbReference type="Proteomes" id="UP001454036"/>
    </source>
</evidence>
<dbReference type="Proteomes" id="UP001454036">
    <property type="component" value="Unassembled WGS sequence"/>
</dbReference>
<proteinExistence type="predicted"/>
<organism evidence="1 2">
    <name type="scientific">Lithospermum erythrorhizon</name>
    <name type="common">Purple gromwell</name>
    <name type="synonym">Lithospermum officinale var. erythrorhizon</name>
    <dbReference type="NCBI Taxonomy" id="34254"/>
    <lineage>
        <taxon>Eukaryota</taxon>
        <taxon>Viridiplantae</taxon>
        <taxon>Streptophyta</taxon>
        <taxon>Embryophyta</taxon>
        <taxon>Tracheophyta</taxon>
        <taxon>Spermatophyta</taxon>
        <taxon>Magnoliopsida</taxon>
        <taxon>eudicotyledons</taxon>
        <taxon>Gunneridae</taxon>
        <taxon>Pentapetalae</taxon>
        <taxon>asterids</taxon>
        <taxon>lamiids</taxon>
        <taxon>Boraginales</taxon>
        <taxon>Boraginaceae</taxon>
        <taxon>Boraginoideae</taxon>
        <taxon>Lithospermeae</taxon>
        <taxon>Lithospermum</taxon>
    </lineage>
</organism>
<sequence length="120" mass="14046">MERAVWRRWNARGFGPLMAVRSLDELVTTKKPSLVFLIETKLWKEEWDQIKLKLKLPNALLVDAKDRKGHLVLLCAKSIDVDMKSFSSHHIEAFISNGTMEMWRFVGFYGHHEVVNRKHS</sequence>
<evidence type="ECO:0000313" key="1">
    <source>
        <dbReference type="EMBL" id="GAA0170755.1"/>
    </source>
</evidence>
<dbReference type="Gene3D" id="3.60.10.10">
    <property type="entry name" value="Endonuclease/exonuclease/phosphatase"/>
    <property type="match status" value="1"/>
</dbReference>
<gene>
    <name evidence="1" type="ORF">LIER_41017</name>
</gene>